<gene>
    <name evidence="1" type="ORF">HEB94_006426</name>
</gene>
<evidence type="ECO:0000313" key="1">
    <source>
        <dbReference type="EMBL" id="MBE1609578.1"/>
    </source>
</evidence>
<protein>
    <submittedName>
        <fullName evidence="1">Uncharacterized protein</fullName>
    </submittedName>
</protein>
<name>A0A927N259_9ACTN</name>
<comment type="caution">
    <text evidence="1">The sequence shown here is derived from an EMBL/GenBank/DDBJ whole genome shotgun (WGS) entry which is preliminary data.</text>
</comment>
<dbReference type="RefSeq" id="WP_192753134.1">
    <property type="nucleotide sequence ID" value="NZ_BAABJL010000115.1"/>
</dbReference>
<dbReference type="AlphaFoldDB" id="A0A927N259"/>
<dbReference type="EMBL" id="JADBEM010000001">
    <property type="protein sequence ID" value="MBE1609578.1"/>
    <property type="molecule type" value="Genomic_DNA"/>
</dbReference>
<accession>A0A927N259</accession>
<evidence type="ECO:0000313" key="2">
    <source>
        <dbReference type="Proteomes" id="UP000638648"/>
    </source>
</evidence>
<dbReference type="Proteomes" id="UP000638648">
    <property type="component" value="Unassembled WGS sequence"/>
</dbReference>
<keyword evidence="2" id="KW-1185">Reference proteome</keyword>
<sequence length="48" mass="4785">MTAYLRIELQAGDLAGDGWPGNDGRRDLTVTGASAATLAVTVAPIAAG</sequence>
<reference evidence="1" key="1">
    <citation type="submission" date="2020-10" db="EMBL/GenBank/DDBJ databases">
        <title>Sequencing the genomes of 1000 actinobacteria strains.</title>
        <authorList>
            <person name="Klenk H.-P."/>
        </authorList>
    </citation>
    <scope>NUCLEOTIDE SEQUENCE</scope>
    <source>
        <strain evidence="1">DSM 45354</strain>
    </source>
</reference>
<proteinExistence type="predicted"/>
<organism evidence="1 2">
    <name type="scientific">Actinopolymorpha pittospori</name>
    <dbReference type="NCBI Taxonomy" id="648752"/>
    <lineage>
        <taxon>Bacteria</taxon>
        <taxon>Bacillati</taxon>
        <taxon>Actinomycetota</taxon>
        <taxon>Actinomycetes</taxon>
        <taxon>Propionibacteriales</taxon>
        <taxon>Actinopolymorphaceae</taxon>
        <taxon>Actinopolymorpha</taxon>
    </lineage>
</organism>